<keyword evidence="12 16" id="KW-0630">Potassium</keyword>
<dbReference type="AlphaFoldDB" id="A0A7S9LT90"/>
<comment type="similarity">
    <text evidence="14 16">Belongs to the type III pantothenate kinase family.</text>
</comment>
<gene>
    <name evidence="16" type="primary">coaX</name>
    <name evidence="17" type="ORF">I0K15_02705</name>
</gene>
<feature type="binding site" evidence="16">
    <location>
        <position position="130"/>
    </location>
    <ligand>
        <name>K(+)</name>
        <dbReference type="ChEBI" id="CHEBI:29103"/>
    </ligand>
</feature>
<dbReference type="NCBIfam" id="NF009844">
    <property type="entry name" value="PRK13318.1-2"/>
    <property type="match status" value="1"/>
</dbReference>
<keyword evidence="9 16" id="KW-0547">Nucleotide-binding</keyword>
<feature type="binding site" evidence="16">
    <location>
        <begin position="108"/>
        <end position="111"/>
    </location>
    <ligand>
        <name>substrate</name>
    </ligand>
</feature>
<keyword evidence="11 16" id="KW-0067">ATP-binding</keyword>
<feature type="active site" description="Proton acceptor" evidence="16">
    <location>
        <position position="110"/>
    </location>
</feature>
<evidence type="ECO:0000256" key="3">
    <source>
        <dbReference type="ARBA" id="ARBA00004496"/>
    </source>
</evidence>
<keyword evidence="7 16" id="KW-0963">Cytoplasm</keyword>
<evidence type="ECO:0000256" key="5">
    <source>
        <dbReference type="ARBA" id="ARBA00011738"/>
    </source>
</evidence>
<keyword evidence="10 16" id="KW-0418">Kinase</keyword>
<evidence type="ECO:0000256" key="1">
    <source>
        <dbReference type="ARBA" id="ARBA00001206"/>
    </source>
</evidence>
<dbReference type="NCBIfam" id="NF009855">
    <property type="entry name" value="PRK13321.1"/>
    <property type="match status" value="1"/>
</dbReference>
<dbReference type="Pfam" id="PF03309">
    <property type="entry name" value="Pan_kinase"/>
    <property type="match status" value="1"/>
</dbReference>
<accession>A0A7S9LT90</accession>
<evidence type="ECO:0000256" key="11">
    <source>
        <dbReference type="ARBA" id="ARBA00022840"/>
    </source>
</evidence>
<dbReference type="PANTHER" id="PTHR34265">
    <property type="entry name" value="TYPE III PANTOTHENATE KINASE"/>
    <property type="match status" value="1"/>
</dbReference>
<comment type="cofactor">
    <cofactor evidence="16">
        <name>NH4(+)</name>
        <dbReference type="ChEBI" id="CHEBI:28938"/>
    </cofactor>
    <cofactor evidence="16">
        <name>K(+)</name>
        <dbReference type="ChEBI" id="CHEBI:29103"/>
    </cofactor>
    <text evidence="16">A monovalent cation. Ammonium or potassium.</text>
</comment>
<protein>
    <recommendedName>
        <fullName evidence="15 16">Type III pantothenate kinase</fullName>
        <ecNumber evidence="6 16">2.7.1.33</ecNumber>
    </recommendedName>
    <alternativeName>
        <fullName evidence="16">PanK-III</fullName>
    </alternativeName>
    <alternativeName>
        <fullName evidence="16">Pantothenic acid kinase</fullName>
    </alternativeName>
</protein>
<comment type="subcellular location">
    <subcellularLocation>
        <location evidence="3 16">Cytoplasm</location>
    </subcellularLocation>
</comment>
<dbReference type="PANTHER" id="PTHR34265:SF1">
    <property type="entry name" value="TYPE III PANTOTHENATE KINASE"/>
    <property type="match status" value="1"/>
</dbReference>
<keyword evidence="16" id="KW-0479">Metal-binding</keyword>
<feature type="binding site" evidence="16">
    <location>
        <begin position="6"/>
        <end position="13"/>
    </location>
    <ligand>
        <name>ATP</name>
        <dbReference type="ChEBI" id="CHEBI:30616"/>
    </ligand>
</feature>
<dbReference type="EC" id="2.7.1.33" evidence="6 16"/>
<sequence>MLLAIDVGNTNTVFAVHDGKGFVGEWRCSTYHQRTADQYYVWLRQLMEFNGFNGITIDQVVISSVVPQVVFNLRVLSDRYFNCRPLVVGKADCDLPVDVRVDEGTVVGADRLVNTVAGHDRFGGDLIIVDFGTATTFDVVDTDGAYVGGVIAPGVNLSLKALHEAAAALPHVDVTKPQRVVGTNTVDCMQSGVFWGYVGLVEGICKRIRGERDRPMKVVATGGLSTLFNQGTDVIDHIDTELTMHGLVLINAFNRKRLNEQNG</sequence>
<feature type="binding site" evidence="16">
    <location>
        <position position="133"/>
    </location>
    <ligand>
        <name>ATP</name>
        <dbReference type="ChEBI" id="CHEBI:30616"/>
    </ligand>
</feature>
<dbReference type="KEGG" id="poz:I0K15_02705"/>
<dbReference type="NCBIfam" id="NF009848">
    <property type="entry name" value="PRK13318.1-6"/>
    <property type="match status" value="1"/>
</dbReference>
<dbReference type="SUPFAM" id="SSF53067">
    <property type="entry name" value="Actin-like ATPase domain"/>
    <property type="match status" value="2"/>
</dbReference>
<name>A0A7S9LT90_9RHOB</name>
<comment type="caution">
    <text evidence="16">Lacks conserved residue(s) required for the propagation of feature annotation.</text>
</comment>
<comment type="pathway">
    <text evidence="4 16">Cofactor biosynthesis; coenzyme A biosynthesis; CoA from (R)-pantothenate: step 1/5.</text>
</comment>
<evidence type="ECO:0000313" key="18">
    <source>
        <dbReference type="Proteomes" id="UP000594800"/>
    </source>
</evidence>
<dbReference type="GO" id="GO:0004594">
    <property type="term" value="F:pantothenate kinase activity"/>
    <property type="evidence" value="ECO:0007669"/>
    <property type="project" value="UniProtKB-UniRule"/>
</dbReference>
<dbReference type="HAMAP" id="MF_01274">
    <property type="entry name" value="Pantothen_kinase_3"/>
    <property type="match status" value="1"/>
</dbReference>
<evidence type="ECO:0000256" key="16">
    <source>
        <dbReference type="HAMAP-Rule" id="MF_01274"/>
    </source>
</evidence>
<evidence type="ECO:0000256" key="14">
    <source>
        <dbReference type="ARBA" id="ARBA00038036"/>
    </source>
</evidence>
<dbReference type="InterPro" id="IPR043129">
    <property type="entry name" value="ATPase_NBD"/>
</dbReference>
<feature type="binding site" evidence="16">
    <location>
        <position position="185"/>
    </location>
    <ligand>
        <name>substrate</name>
    </ligand>
</feature>
<dbReference type="CDD" id="cd24015">
    <property type="entry name" value="ASKHA_NBD_PanK-III"/>
    <property type="match status" value="1"/>
</dbReference>
<evidence type="ECO:0000256" key="8">
    <source>
        <dbReference type="ARBA" id="ARBA00022679"/>
    </source>
</evidence>
<evidence type="ECO:0000313" key="17">
    <source>
        <dbReference type="EMBL" id="QPH54709.1"/>
    </source>
</evidence>
<evidence type="ECO:0000256" key="2">
    <source>
        <dbReference type="ARBA" id="ARBA00001958"/>
    </source>
</evidence>
<evidence type="ECO:0000256" key="7">
    <source>
        <dbReference type="ARBA" id="ARBA00022490"/>
    </source>
</evidence>
<evidence type="ECO:0000256" key="15">
    <source>
        <dbReference type="ARBA" id="ARBA00040883"/>
    </source>
</evidence>
<reference evidence="17 18" key="1">
    <citation type="submission" date="2020-11" db="EMBL/GenBank/DDBJ databases">
        <title>Description of Pontivivens ytuae sp. nov. isolated from deep sea sediment of Mariana Trench.</title>
        <authorList>
            <person name="Wang Z."/>
            <person name="Sun Q.-L."/>
            <person name="Xu X.-D."/>
            <person name="Tang Y.-Z."/>
            <person name="Zhang J."/>
        </authorList>
    </citation>
    <scope>NUCLEOTIDE SEQUENCE [LARGE SCALE GENOMIC DNA]</scope>
    <source>
        <strain evidence="17 18">MT2928</strain>
    </source>
</reference>
<evidence type="ECO:0000256" key="12">
    <source>
        <dbReference type="ARBA" id="ARBA00022958"/>
    </source>
</evidence>
<dbReference type="RefSeq" id="WP_196103917.1">
    <property type="nucleotide sequence ID" value="NZ_CP064942.1"/>
</dbReference>
<keyword evidence="13 16" id="KW-0173">Coenzyme A biosynthesis</keyword>
<dbReference type="Gene3D" id="3.30.420.40">
    <property type="match status" value="2"/>
</dbReference>
<organism evidence="17 18">
    <name type="scientific">Pontivivens ytuae</name>
    <dbReference type="NCBI Taxonomy" id="2789856"/>
    <lineage>
        <taxon>Bacteria</taxon>
        <taxon>Pseudomonadati</taxon>
        <taxon>Pseudomonadota</taxon>
        <taxon>Alphaproteobacteria</taxon>
        <taxon>Rhodobacterales</taxon>
        <taxon>Paracoccaceae</taxon>
        <taxon>Pontivivens</taxon>
    </lineage>
</organism>
<dbReference type="UniPathway" id="UPA00241">
    <property type="reaction ID" value="UER00352"/>
</dbReference>
<dbReference type="GO" id="GO:0046872">
    <property type="term" value="F:metal ion binding"/>
    <property type="evidence" value="ECO:0007669"/>
    <property type="project" value="UniProtKB-KW"/>
</dbReference>
<comment type="cofactor">
    <cofactor evidence="2">
        <name>K(+)</name>
        <dbReference type="ChEBI" id="CHEBI:29103"/>
    </cofactor>
</comment>
<dbReference type="InterPro" id="IPR004619">
    <property type="entry name" value="Type_III_PanK"/>
</dbReference>
<keyword evidence="18" id="KW-1185">Reference proteome</keyword>
<dbReference type="GO" id="GO:0005737">
    <property type="term" value="C:cytoplasm"/>
    <property type="evidence" value="ECO:0007669"/>
    <property type="project" value="UniProtKB-SubCell"/>
</dbReference>
<proteinExistence type="inferred from homology"/>
<dbReference type="GO" id="GO:0005524">
    <property type="term" value="F:ATP binding"/>
    <property type="evidence" value="ECO:0007669"/>
    <property type="project" value="UniProtKB-UniRule"/>
</dbReference>
<comment type="catalytic activity">
    <reaction evidence="1 16">
        <text>(R)-pantothenate + ATP = (R)-4'-phosphopantothenate + ADP + H(+)</text>
        <dbReference type="Rhea" id="RHEA:16373"/>
        <dbReference type="ChEBI" id="CHEBI:10986"/>
        <dbReference type="ChEBI" id="CHEBI:15378"/>
        <dbReference type="ChEBI" id="CHEBI:29032"/>
        <dbReference type="ChEBI" id="CHEBI:30616"/>
        <dbReference type="ChEBI" id="CHEBI:456216"/>
        <dbReference type="EC" id="2.7.1.33"/>
    </reaction>
</comment>
<dbReference type="EMBL" id="CP064942">
    <property type="protein sequence ID" value="QPH54709.1"/>
    <property type="molecule type" value="Genomic_DNA"/>
</dbReference>
<comment type="function">
    <text evidence="16">Catalyzes the phosphorylation of pantothenate (Pan), the first step in CoA biosynthesis.</text>
</comment>
<evidence type="ECO:0000256" key="13">
    <source>
        <dbReference type="ARBA" id="ARBA00022993"/>
    </source>
</evidence>
<comment type="subunit">
    <text evidence="5 16">Homodimer.</text>
</comment>
<dbReference type="GO" id="GO:0015937">
    <property type="term" value="P:coenzyme A biosynthetic process"/>
    <property type="evidence" value="ECO:0007669"/>
    <property type="project" value="UniProtKB-UniRule"/>
</dbReference>
<dbReference type="NCBIfam" id="TIGR00671">
    <property type="entry name" value="baf"/>
    <property type="match status" value="1"/>
</dbReference>
<evidence type="ECO:0000256" key="10">
    <source>
        <dbReference type="ARBA" id="ARBA00022777"/>
    </source>
</evidence>
<keyword evidence="8 16" id="KW-0808">Transferase</keyword>
<evidence type="ECO:0000256" key="6">
    <source>
        <dbReference type="ARBA" id="ARBA00012102"/>
    </source>
</evidence>
<dbReference type="Proteomes" id="UP000594800">
    <property type="component" value="Chromosome"/>
</dbReference>
<evidence type="ECO:0000256" key="9">
    <source>
        <dbReference type="ARBA" id="ARBA00022741"/>
    </source>
</evidence>
<evidence type="ECO:0000256" key="4">
    <source>
        <dbReference type="ARBA" id="ARBA00005225"/>
    </source>
</evidence>